<proteinExistence type="predicted"/>
<dbReference type="EMBL" id="CAJQYY010000034">
    <property type="protein sequence ID" value="CAG4920359.1"/>
    <property type="molecule type" value="Genomic_DNA"/>
</dbReference>
<name>A0ABM8U9T1_9BURK</name>
<keyword evidence="2" id="KW-1185">Reference proteome</keyword>
<gene>
    <name evidence="1" type="ORF">R54767_04706</name>
</gene>
<sequence>MRYFQVDITDPKTGEILVPNLNGKPGYTRVARTTLLSSYTSLVQGASVYTPGGTNRAAQEFECDIPVTTAEASVSNGAITLHGVGLGEIAQAANLNGMNVAIYGGMAKGLPLANPQQAGRLASGQILQAFGNWIGSDQALTIIVKSLGSSPTSNQTTGTPSSYTTVPAPTRNAAPANLVFQWKAGQPLLTPLIATLSTAFPKYTISGSVSPNLVWTGADETGYFATLPQLAAYLNQKSLSIIGGYAPNADYSGVLITLDGNDIVIVDGTTATTPKQIQFTDLIGQPTWGQPREVQITTVLRGDIKVLDYVTLPDAPGTTTTASKSQFFNPQPGSQYASMKSGSIFTGTFLVKTLRHVGASRNPEGTAWVTTLDCILTGQPKNPVSKLPVLQRPNQAYLFHTP</sequence>
<evidence type="ECO:0000313" key="2">
    <source>
        <dbReference type="Proteomes" id="UP000789752"/>
    </source>
</evidence>
<organism evidence="1 2">
    <name type="scientific">Paraburkholderia gardini</name>
    <dbReference type="NCBI Taxonomy" id="2823469"/>
    <lineage>
        <taxon>Bacteria</taxon>
        <taxon>Pseudomonadati</taxon>
        <taxon>Pseudomonadota</taxon>
        <taxon>Betaproteobacteria</taxon>
        <taxon>Burkholderiales</taxon>
        <taxon>Burkholderiaceae</taxon>
        <taxon>Paraburkholderia</taxon>
    </lineage>
</organism>
<accession>A0ABM8U9T1</accession>
<protein>
    <submittedName>
        <fullName evidence="1">Uncharacterized protein</fullName>
    </submittedName>
</protein>
<dbReference type="RefSeq" id="WP_228982846.1">
    <property type="nucleotide sequence ID" value="NZ_CAJQYY010000034.1"/>
</dbReference>
<reference evidence="1 2" key="1">
    <citation type="submission" date="2021-04" db="EMBL/GenBank/DDBJ databases">
        <authorList>
            <person name="Vanwijnsberghe S."/>
        </authorList>
    </citation>
    <scope>NUCLEOTIDE SEQUENCE [LARGE SCALE GENOMIC DNA]</scope>
    <source>
        <strain evidence="1 2">LMG 32171</strain>
    </source>
</reference>
<comment type="caution">
    <text evidence="1">The sequence shown here is derived from an EMBL/GenBank/DDBJ whole genome shotgun (WGS) entry which is preliminary data.</text>
</comment>
<evidence type="ECO:0000313" key="1">
    <source>
        <dbReference type="EMBL" id="CAG4920359.1"/>
    </source>
</evidence>
<dbReference type="Proteomes" id="UP000789752">
    <property type="component" value="Unassembled WGS sequence"/>
</dbReference>